<sequence length="108" mass="12697">MKHPTTNVKKKRPKRVTKTRRNTSVVWGLNLLTALTIRFDESDFDTGFIIIIKYFTFPLRDLERFELGPILFLIFVAYIFIQLPLHIAVFYDQQKSLHLVIAPRGNFS</sequence>
<keyword evidence="3" id="KW-1185">Reference proteome</keyword>
<protein>
    <submittedName>
        <fullName evidence="2">Uncharacterized protein</fullName>
    </submittedName>
</protein>
<evidence type="ECO:0000313" key="2">
    <source>
        <dbReference type="EMBL" id="MEQ2242689.1"/>
    </source>
</evidence>
<evidence type="ECO:0000313" key="3">
    <source>
        <dbReference type="Proteomes" id="UP001482620"/>
    </source>
</evidence>
<keyword evidence="1" id="KW-1133">Transmembrane helix</keyword>
<evidence type="ECO:0000256" key="1">
    <source>
        <dbReference type="SAM" id="Phobius"/>
    </source>
</evidence>
<feature type="transmembrane region" description="Helical" evidence="1">
    <location>
        <begin position="21"/>
        <end position="39"/>
    </location>
</feature>
<reference evidence="2 3" key="1">
    <citation type="submission" date="2021-06" db="EMBL/GenBank/DDBJ databases">
        <authorList>
            <person name="Palmer J.M."/>
        </authorList>
    </citation>
    <scope>NUCLEOTIDE SEQUENCE [LARGE SCALE GENOMIC DNA]</scope>
    <source>
        <strain evidence="3">if_2019</strain>
        <tissue evidence="2">Muscle</tissue>
    </source>
</reference>
<proteinExistence type="predicted"/>
<name>A0ABV0UBW7_9TELE</name>
<feature type="transmembrane region" description="Helical" evidence="1">
    <location>
        <begin position="70"/>
        <end position="91"/>
    </location>
</feature>
<keyword evidence="1" id="KW-0812">Transmembrane</keyword>
<dbReference type="Proteomes" id="UP001482620">
    <property type="component" value="Unassembled WGS sequence"/>
</dbReference>
<organism evidence="2 3">
    <name type="scientific">Ilyodon furcidens</name>
    <name type="common">goldbreast splitfin</name>
    <dbReference type="NCBI Taxonomy" id="33524"/>
    <lineage>
        <taxon>Eukaryota</taxon>
        <taxon>Metazoa</taxon>
        <taxon>Chordata</taxon>
        <taxon>Craniata</taxon>
        <taxon>Vertebrata</taxon>
        <taxon>Euteleostomi</taxon>
        <taxon>Actinopterygii</taxon>
        <taxon>Neopterygii</taxon>
        <taxon>Teleostei</taxon>
        <taxon>Neoteleostei</taxon>
        <taxon>Acanthomorphata</taxon>
        <taxon>Ovalentaria</taxon>
        <taxon>Atherinomorphae</taxon>
        <taxon>Cyprinodontiformes</taxon>
        <taxon>Goodeidae</taxon>
        <taxon>Ilyodon</taxon>
    </lineage>
</organism>
<keyword evidence="1" id="KW-0472">Membrane</keyword>
<gene>
    <name evidence="2" type="ORF">ILYODFUR_038615</name>
</gene>
<accession>A0ABV0UBW7</accession>
<dbReference type="EMBL" id="JAHRIQ010067735">
    <property type="protein sequence ID" value="MEQ2242689.1"/>
    <property type="molecule type" value="Genomic_DNA"/>
</dbReference>
<comment type="caution">
    <text evidence="2">The sequence shown here is derived from an EMBL/GenBank/DDBJ whole genome shotgun (WGS) entry which is preliminary data.</text>
</comment>